<reference evidence="2 3" key="1">
    <citation type="submission" date="2021-02" db="EMBL/GenBank/DDBJ databases">
        <title>Whole genome sequencing of Streptomyces actuosus VRA1.</title>
        <authorList>
            <person name="Sen G."/>
            <person name="Sen A."/>
        </authorList>
    </citation>
    <scope>NUCLEOTIDE SEQUENCE [LARGE SCALE GENOMIC DNA]</scope>
    <source>
        <strain evidence="2 3">VRA1</strain>
    </source>
</reference>
<evidence type="ECO:0000313" key="2">
    <source>
        <dbReference type="EMBL" id="MBN0047137.1"/>
    </source>
</evidence>
<evidence type="ECO:0000256" key="1">
    <source>
        <dbReference type="SAM" id="MobiDB-lite"/>
    </source>
</evidence>
<dbReference type="RefSeq" id="WP_205385275.1">
    <property type="nucleotide sequence ID" value="NZ_JAFFZS010000022.1"/>
</dbReference>
<organism evidence="2 3">
    <name type="scientific">Streptomyces actuosus</name>
    <dbReference type="NCBI Taxonomy" id="1885"/>
    <lineage>
        <taxon>Bacteria</taxon>
        <taxon>Bacillati</taxon>
        <taxon>Actinomycetota</taxon>
        <taxon>Actinomycetes</taxon>
        <taxon>Kitasatosporales</taxon>
        <taxon>Streptomycetaceae</taxon>
        <taxon>Streptomyces</taxon>
    </lineage>
</organism>
<keyword evidence="3" id="KW-1185">Reference proteome</keyword>
<evidence type="ECO:0000313" key="3">
    <source>
        <dbReference type="Proteomes" id="UP000788262"/>
    </source>
</evidence>
<accession>A0ABS2VVI6</accession>
<dbReference type="EMBL" id="JAFFZS010000022">
    <property type="protein sequence ID" value="MBN0047137.1"/>
    <property type="molecule type" value="Genomic_DNA"/>
</dbReference>
<keyword evidence="2" id="KW-0378">Hydrolase</keyword>
<dbReference type="InterPro" id="IPR029058">
    <property type="entry name" value="AB_hydrolase_fold"/>
</dbReference>
<protein>
    <submittedName>
        <fullName evidence="2">Alpha/beta hydrolase</fullName>
    </submittedName>
</protein>
<gene>
    <name evidence="2" type="ORF">JS756_24125</name>
</gene>
<name>A0ABS2VVI6_STRAS</name>
<dbReference type="Proteomes" id="UP000788262">
    <property type="component" value="Unassembled WGS sequence"/>
</dbReference>
<sequence>MTRTGPTAPAAVFAPGAAAGPAHVRSAAASRHALVLAPVIPRWDGGAFFAPVTRVLVGAGLRVTVVDTLSLWDEEIDSLDSLAARWRALLTRWGPVDLLCGNALGGAVAQALLPDVPHDTAVLLVSGPARTDALLETRLTEIAELAAGGRSGQALALLDQRVQPHGHRPAAEGGTPAPHDPSAGRRLAAGMRMLCGVDVTDTVRAHRGPLLQIVGSHSQLVTDRHTAAAPHHRVAVIQRAGMRPHFERTAQVSALVGNFLQEKRLT</sequence>
<dbReference type="Gene3D" id="3.40.50.1820">
    <property type="entry name" value="alpha/beta hydrolase"/>
    <property type="match status" value="1"/>
</dbReference>
<dbReference type="SUPFAM" id="SSF53474">
    <property type="entry name" value="alpha/beta-Hydrolases"/>
    <property type="match status" value="1"/>
</dbReference>
<feature type="region of interest" description="Disordered" evidence="1">
    <location>
        <begin position="163"/>
        <end position="184"/>
    </location>
</feature>
<proteinExistence type="predicted"/>
<dbReference type="GO" id="GO:0016787">
    <property type="term" value="F:hydrolase activity"/>
    <property type="evidence" value="ECO:0007669"/>
    <property type="project" value="UniProtKB-KW"/>
</dbReference>
<comment type="caution">
    <text evidence="2">The sequence shown here is derived from an EMBL/GenBank/DDBJ whole genome shotgun (WGS) entry which is preliminary data.</text>
</comment>